<gene>
    <name evidence="2" type="ORF">ACFOJE_20365</name>
</gene>
<feature type="chain" id="PRO_5045494938" evidence="1">
    <location>
        <begin position="24"/>
        <end position="125"/>
    </location>
</feature>
<accession>A0ABV7AZU9</accession>
<protein>
    <submittedName>
        <fullName evidence="2">Uncharacterized protein</fullName>
    </submittedName>
</protein>
<dbReference type="RefSeq" id="WP_377816798.1">
    <property type="nucleotide sequence ID" value="NZ_JBHRSJ010000035.1"/>
</dbReference>
<proteinExistence type="predicted"/>
<dbReference type="EMBL" id="JBHRSJ010000035">
    <property type="protein sequence ID" value="MFC2974553.1"/>
    <property type="molecule type" value="Genomic_DNA"/>
</dbReference>
<keyword evidence="1" id="KW-0732">Signal</keyword>
<comment type="caution">
    <text evidence="2">The sequence shown here is derived from an EMBL/GenBank/DDBJ whole genome shotgun (WGS) entry which is preliminary data.</text>
</comment>
<organism evidence="2 3">
    <name type="scientific">Azotobacter bryophylli</name>
    <dbReference type="NCBI Taxonomy" id="1986537"/>
    <lineage>
        <taxon>Bacteria</taxon>
        <taxon>Pseudomonadati</taxon>
        <taxon>Pseudomonadota</taxon>
        <taxon>Gammaproteobacteria</taxon>
        <taxon>Pseudomonadales</taxon>
        <taxon>Pseudomonadaceae</taxon>
        <taxon>Azotobacter</taxon>
    </lineage>
</organism>
<evidence type="ECO:0000256" key="1">
    <source>
        <dbReference type="SAM" id="SignalP"/>
    </source>
</evidence>
<feature type="signal peptide" evidence="1">
    <location>
        <begin position="1"/>
        <end position="23"/>
    </location>
</feature>
<keyword evidence="3" id="KW-1185">Reference proteome</keyword>
<dbReference type="Proteomes" id="UP001595457">
    <property type="component" value="Unassembled WGS sequence"/>
</dbReference>
<reference evidence="3" key="1">
    <citation type="journal article" date="2019" name="Int. J. Syst. Evol. Microbiol.">
        <title>The Global Catalogue of Microorganisms (GCM) 10K type strain sequencing project: providing services to taxonomists for standard genome sequencing and annotation.</title>
        <authorList>
            <consortium name="The Broad Institute Genomics Platform"/>
            <consortium name="The Broad Institute Genome Sequencing Center for Infectious Disease"/>
            <person name="Wu L."/>
            <person name="Ma J."/>
        </authorList>
    </citation>
    <scope>NUCLEOTIDE SEQUENCE [LARGE SCALE GENOMIC DNA]</scope>
    <source>
        <strain evidence="3">KCTC 62195</strain>
    </source>
</reference>
<sequence>MKTKIMSIIALLAVGFLTSIAAAKEPSDFIKRPTAEQILLYSDALAKAPSADRKAATDALQKWMDGSLTNQEAAKYKDMLKLTPENTSIKPMGSTEACLACIASCCFWWGCNVACEAACAVGACK</sequence>
<name>A0ABV7AZU9_9GAMM</name>
<evidence type="ECO:0000313" key="2">
    <source>
        <dbReference type="EMBL" id="MFC2974553.1"/>
    </source>
</evidence>
<evidence type="ECO:0000313" key="3">
    <source>
        <dbReference type="Proteomes" id="UP001595457"/>
    </source>
</evidence>